<evidence type="ECO:0000313" key="4">
    <source>
        <dbReference type="Proteomes" id="UP000230161"/>
    </source>
</evidence>
<evidence type="ECO:0000256" key="1">
    <source>
        <dbReference type="SAM" id="MobiDB-lite"/>
    </source>
</evidence>
<feature type="domain" description="SseB protein N-terminal" evidence="2">
    <location>
        <begin position="39"/>
        <end position="160"/>
    </location>
</feature>
<evidence type="ECO:0000259" key="2">
    <source>
        <dbReference type="Pfam" id="PF07179"/>
    </source>
</evidence>
<comment type="caution">
    <text evidence="3">The sequence shown here is derived from an EMBL/GenBank/DDBJ whole genome shotgun (WGS) entry which is preliminary data.</text>
</comment>
<organism evidence="3 4">
    <name type="scientific">Compostimonas suwonensis</name>
    <dbReference type="NCBI Taxonomy" id="1048394"/>
    <lineage>
        <taxon>Bacteria</taxon>
        <taxon>Bacillati</taxon>
        <taxon>Actinomycetota</taxon>
        <taxon>Actinomycetes</taxon>
        <taxon>Micrococcales</taxon>
        <taxon>Microbacteriaceae</taxon>
        <taxon>Compostimonas</taxon>
    </lineage>
</organism>
<proteinExistence type="predicted"/>
<protein>
    <submittedName>
        <fullName evidence="3">Type III secretion system (T3SS) SseB-like protein</fullName>
    </submittedName>
</protein>
<dbReference type="EMBL" id="PGFB01000004">
    <property type="protein sequence ID" value="PJJ61323.1"/>
    <property type="molecule type" value="Genomic_DNA"/>
</dbReference>
<dbReference type="InterPro" id="IPR009839">
    <property type="entry name" value="SseB_N"/>
</dbReference>
<sequence length="256" mass="27232">MSRLTDQPADSAGQPWAGRHFDANVFSGDDGSAPERLIEALRRFRSREVGEGDVVDALRDARLLIPLVAHAGETGVDEHGRTVDRTQELSIVTVAGPDGRSVLPVFTSVEAMGAWNPSARPVPADGVRVALAAASEKTDLVVVDATSPTEFVVRRPALWAIAQGESWQPSHIDPVVREAFESSIASELAVRGVGLVAGDPDARLTGPELVVRLQLVAGLTKAELDVVTSRLAQRWSALDAIATRVDSLRVQLVADA</sequence>
<feature type="region of interest" description="Disordered" evidence="1">
    <location>
        <begin position="1"/>
        <end position="28"/>
    </location>
</feature>
<reference evidence="3 4" key="1">
    <citation type="submission" date="2017-11" db="EMBL/GenBank/DDBJ databases">
        <title>Genomic Encyclopedia of Archaeal and Bacterial Type Strains, Phase II (KMG-II): From Individual Species to Whole Genera.</title>
        <authorList>
            <person name="Goeker M."/>
        </authorList>
    </citation>
    <scope>NUCLEOTIDE SEQUENCE [LARGE SCALE GENOMIC DNA]</scope>
    <source>
        <strain evidence="3 4">DSM 25625</strain>
    </source>
</reference>
<accession>A0A2M9BTQ8</accession>
<gene>
    <name evidence="3" type="ORF">CLV54_2267</name>
</gene>
<dbReference type="RefSeq" id="WP_100345085.1">
    <property type="nucleotide sequence ID" value="NZ_PGFB01000004.1"/>
</dbReference>
<dbReference type="Proteomes" id="UP000230161">
    <property type="component" value="Unassembled WGS sequence"/>
</dbReference>
<evidence type="ECO:0000313" key="3">
    <source>
        <dbReference type="EMBL" id="PJJ61323.1"/>
    </source>
</evidence>
<dbReference type="Pfam" id="PF07179">
    <property type="entry name" value="SseB"/>
    <property type="match status" value="1"/>
</dbReference>
<keyword evidence="4" id="KW-1185">Reference proteome</keyword>
<name>A0A2M9BTQ8_9MICO</name>
<dbReference type="OrthoDB" id="5188303at2"/>
<dbReference type="AlphaFoldDB" id="A0A2M9BTQ8"/>